<dbReference type="Proteomes" id="UP000057737">
    <property type="component" value="Unassembled WGS sequence"/>
</dbReference>
<gene>
    <name evidence="8" type="ORF">AS156_06080</name>
</gene>
<evidence type="ECO:0000256" key="4">
    <source>
        <dbReference type="ARBA" id="ARBA00022840"/>
    </source>
</evidence>
<dbReference type="GO" id="GO:0015807">
    <property type="term" value="P:L-amino acid transport"/>
    <property type="evidence" value="ECO:0007669"/>
    <property type="project" value="TreeGrafter"/>
</dbReference>
<comment type="function">
    <text evidence="6">Involved in beta-(1--&gt;2)glucan export. Transmembrane domains (TMD) form a pore in the inner membrane and the ATP-binding domain (NBD) is responsible for energy generation.</text>
</comment>
<dbReference type="Gene3D" id="3.40.50.300">
    <property type="entry name" value="P-loop containing nucleotide triphosphate hydrolases"/>
    <property type="match status" value="1"/>
</dbReference>
<dbReference type="SUPFAM" id="SSF52540">
    <property type="entry name" value="P-loop containing nucleoside triphosphate hydrolases"/>
    <property type="match status" value="1"/>
</dbReference>
<dbReference type="GO" id="GO:0005524">
    <property type="term" value="F:ATP binding"/>
    <property type="evidence" value="ECO:0007669"/>
    <property type="project" value="UniProtKB-KW"/>
</dbReference>
<dbReference type="RefSeq" id="WP_082747600.1">
    <property type="nucleotide sequence ID" value="NZ_LNCU01000064.1"/>
</dbReference>
<evidence type="ECO:0000313" key="8">
    <source>
        <dbReference type="EMBL" id="KWV55250.1"/>
    </source>
</evidence>
<comment type="similarity">
    <text evidence="1">Belongs to the ABC transporter superfamily.</text>
</comment>
<keyword evidence="5" id="KW-0029">Amino-acid transport</keyword>
<evidence type="ECO:0000256" key="2">
    <source>
        <dbReference type="ARBA" id="ARBA00022448"/>
    </source>
</evidence>
<dbReference type="PROSITE" id="PS50893">
    <property type="entry name" value="ABC_TRANSPORTER_2"/>
    <property type="match status" value="1"/>
</dbReference>
<dbReference type="GO" id="GO:0016887">
    <property type="term" value="F:ATP hydrolysis activity"/>
    <property type="evidence" value="ECO:0007669"/>
    <property type="project" value="InterPro"/>
</dbReference>
<dbReference type="PANTHER" id="PTHR43820:SF4">
    <property type="entry name" value="HIGH-AFFINITY BRANCHED-CHAIN AMINO ACID TRANSPORT ATP-BINDING PROTEIN LIVF"/>
    <property type="match status" value="1"/>
</dbReference>
<evidence type="ECO:0000313" key="9">
    <source>
        <dbReference type="Proteomes" id="UP000057737"/>
    </source>
</evidence>
<keyword evidence="4 8" id="KW-0067">ATP-binding</keyword>
<keyword evidence="9" id="KW-1185">Reference proteome</keyword>
<dbReference type="InterPro" id="IPR003439">
    <property type="entry name" value="ABC_transporter-like_ATP-bd"/>
</dbReference>
<proteinExistence type="inferred from homology"/>
<organism evidence="8 9">
    <name type="scientific">Bradyrhizobium macuxiense</name>
    <dbReference type="NCBI Taxonomy" id="1755647"/>
    <lineage>
        <taxon>Bacteria</taxon>
        <taxon>Pseudomonadati</taxon>
        <taxon>Pseudomonadota</taxon>
        <taxon>Alphaproteobacteria</taxon>
        <taxon>Hyphomicrobiales</taxon>
        <taxon>Nitrobacteraceae</taxon>
        <taxon>Bradyrhizobium</taxon>
    </lineage>
</organism>
<dbReference type="InterPro" id="IPR003593">
    <property type="entry name" value="AAA+_ATPase"/>
</dbReference>
<name>A0A120FND7_9BRAD</name>
<evidence type="ECO:0000259" key="7">
    <source>
        <dbReference type="PROSITE" id="PS50893"/>
    </source>
</evidence>
<comment type="caution">
    <text evidence="8">The sequence shown here is derived from an EMBL/GenBank/DDBJ whole genome shotgun (WGS) entry which is preliminary data.</text>
</comment>
<reference evidence="8 9" key="1">
    <citation type="submission" date="2015-11" db="EMBL/GenBank/DDBJ databases">
        <title>Draft Genome Sequence of the Strain BR 10303 (Bradyrhizobium sp.) isolated from nodules of Centrolobium paraense.</title>
        <authorList>
            <person name="Zelli J.E."/>
            <person name="Simoes-Araujo J.L."/>
            <person name="Barauna A.C."/>
            <person name="Silva K."/>
        </authorList>
    </citation>
    <scope>NUCLEOTIDE SEQUENCE [LARGE SCALE GENOMIC DNA]</scope>
    <source>
        <strain evidence="8 9">BR 10303</strain>
    </source>
</reference>
<dbReference type="EMBL" id="LNCU01000064">
    <property type="protein sequence ID" value="KWV55250.1"/>
    <property type="molecule type" value="Genomic_DNA"/>
</dbReference>
<keyword evidence="3" id="KW-0547">Nucleotide-binding</keyword>
<evidence type="ECO:0000256" key="6">
    <source>
        <dbReference type="ARBA" id="ARBA00024722"/>
    </source>
</evidence>
<protein>
    <submittedName>
        <fullName evidence="8">ABC transporter ATP-binding protein</fullName>
    </submittedName>
</protein>
<accession>A0A120FND7</accession>
<dbReference type="Pfam" id="PF00005">
    <property type="entry name" value="ABC_tran"/>
    <property type="match status" value="1"/>
</dbReference>
<keyword evidence="2" id="KW-0813">Transport</keyword>
<dbReference type="InterPro" id="IPR052156">
    <property type="entry name" value="BCAA_Transport_ATP-bd_LivF"/>
</dbReference>
<dbReference type="SMART" id="SM00382">
    <property type="entry name" value="AAA"/>
    <property type="match status" value="1"/>
</dbReference>
<evidence type="ECO:0000256" key="3">
    <source>
        <dbReference type="ARBA" id="ARBA00022741"/>
    </source>
</evidence>
<evidence type="ECO:0000256" key="5">
    <source>
        <dbReference type="ARBA" id="ARBA00022970"/>
    </source>
</evidence>
<dbReference type="PANTHER" id="PTHR43820">
    <property type="entry name" value="HIGH-AFFINITY BRANCHED-CHAIN AMINO ACID TRANSPORT ATP-BINDING PROTEIN LIVF"/>
    <property type="match status" value="1"/>
</dbReference>
<evidence type="ECO:0000256" key="1">
    <source>
        <dbReference type="ARBA" id="ARBA00005417"/>
    </source>
</evidence>
<sequence length="270" mass="28606">MAMTDHLLVLEGLAATYNHAIRVLSHVSLTMRRGEIVALLGANGAGKSTTLKAISNLLNAERGQLTRGHILFDGRDTTALPPAELVRLGLVPVLEGRRCFRTLTVEENLVAGGIGGGLSRREVAAGLERVYTLFPHLGERRRSASGLTSGGEQQMTAIGRALMARPRLLVLDEPSMGLAPLVVETIFSTLKGLNGEEGLSILVAEQNSTVALRYAHRAVVLDGGSTVLERDAADLRGRAEITALYLGSPEESAAHLAALREPSSADYAAS</sequence>
<feature type="domain" description="ABC transporter" evidence="7">
    <location>
        <begin position="8"/>
        <end position="248"/>
    </location>
</feature>
<dbReference type="InterPro" id="IPR027417">
    <property type="entry name" value="P-loop_NTPase"/>
</dbReference>
<dbReference type="GO" id="GO:0015658">
    <property type="term" value="F:branched-chain amino acid transmembrane transporter activity"/>
    <property type="evidence" value="ECO:0007669"/>
    <property type="project" value="TreeGrafter"/>
</dbReference>
<dbReference type="CDD" id="cd03224">
    <property type="entry name" value="ABC_TM1139_LivF_branched"/>
    <property type="match status" value="1"/>
</dbReference>
<dbReference type="AlphaFoldDB" id="A0A120FND7"/>